<feature type="transmembrane region" description="Helical" evidence="1">
    <location>
        <begin position="80"/>
        <end position="98"/>
    </location>
</feature>
<feature type="transmembrane region" description="Helical" evidence="1">
    <location>
        <begin position="138"/>
        <end position="159"/>
    </location>
</feature>
<evidence type="ECO:0000313" key="2">
    <source>
        <dbReference type="EMBL" id="PTX42518.1"/>
    </source>
</evidence>
<feature type="transmembrane region" description="Helical" evidence="1">
    <location>
        <begin position="171"/>
        <end position="191"/>
    </location>
</feature>
<keyword evidence="1" id="KW-0812">Transmembrane</keyword>
<proteinExistence type="predicted"/>
<comment type="caution">
    <text evidence="2">The sequence shown here is derived from an EMBL/GenBank/DDBJ whole genome shotgun (WGS) entry which is preliminary data.</text>
</comment>
<name>A0A2T6AFB9_9FLAO</name>
<dbReference type="AlphaFoldDB" id="A0A2T6AFB9"/>
<organism evidence="2 3">
    <name type="scientific">Christiangramia gaetbulicola</name>
    <dbReference type="NCBI Taxonomy" id="703340"/>
    <lineage>
        <taxon>Bacteria</taxon>
        <taxon>Pseudomonadati</taxon>
        <taxon>Bacteroidota</taxon>
        <taxon>Flavobacteriia</taxon>
        <taxon>Flavobacteriales</taxon>
        <taxon>Flavobacteriaceae</taxon>
        <taxon>Christiangramia</taxon>
    </lineage>
</organism>
<feature type="transmembrane region" description="Helical" evidence="1">
    <location>
        <begin position="110"/>
        <end position="132"/>
    </location>
</feature>
<feature type="transmembrane region" description="Helical" evidence="1">
    <location>
        <begin position="211"/>
        <end position="229"/>
    </location>
</feature>
<evidence type="ECO:0000313" key="3">
    <source>
        <dbReference type="Proteomes" id="UP000244174"/>
    </source>
</evidence>
<sequence>MLDYLVSNLPIFLLEFLAALAGTLYIKKNENPGYEFRLIVAFLWLSFFVEITALYTLVAYYTEYEYFGFVQNTNFRRNFWLYNIRNIIEYLVYIIFFFNQLKSSGFKKIMRYIAFLFIPAMILNLIFSGVYFEAYSQFTSLASTFMYVTLILRYFYEMLQSEEILYFYRSMPFYISTGVLLWYLAITPFIIYSKYYERPNMEFVEIQRLTFFIMNIFFYSWFIFGFIFCSSKRASDKVLTG</sequence>
<keyword evidence="1" id="KW-0472">Membrane</keyword>
<dbReference type="EMBL" id="QBKQ01000003">
    <property type="protein sequence ID" value="PTX42518.1"/>
    <property type="molecule type" value="Genomic_DNA"/>
</dbReference>
<gene>
    <name evidence="2" type="ORF">C8P64_2948</name>
</gene>
<protein>
    <submittedName>
        <fullName evidence="2">Uncharacterized protein</fullName>
    </submittedName>
</protein>
<evidence type="ECO:0000256" key="1">
    <source>
        <dbReference type="SAM" id="Phobius"/>
    </source>
</evidence>
<feature type="transmembrane region" description="Helical" evidence="1">
    <location>
        <begin position="38"/>
        <end position="60"/>
    </location>
</feature>
<feature type="transmembrane region" description="Helical" evidence="1">
    <location>
        <begin position="6"/>
        <end position="26"/>
    </location>
</feature>
<keyword evidence="1" id="KW-1133">Transmembrane helix</keyword>
<reference evidence="2 3" key="1">
    <citation type="submission" date="2018-04" db="EMBL/GenBank/DDBJ databases">
        <title>Genomic Encyclopedia of Archaeal and Bacterial Type Strains, Phase II (KMG-II): from individual species to whole genera.</title>
        <authorList>
            <person name="Goeker M."/>
        </authorList>
    </citation>
    <scope>NUCLEOTIDE SEQUENCE [LARGE SCALE GENOMIC DNA]</scope>
    <source>
        <strain evidence="2 3">DSM 23082</strain>
    </source>
</reference>
<keyword evidence="3" id="KW-1185">Reference proteome</keyword>
<dbReference type="Proteomes" id="UP000244174">
    <property type="component" value="Unassembled WGS sequence"/>
</dbReference>
<accession>A0A2T6AFB9</accession>